<dbReference type="RefSeq" id="WP_070964510.1">
    <property type="nucleotide sequence ID" value="NZ_CP017603.1"/>
</dbReference>
<dbReference type="Proteomes" id="UP000192478">
    <property type="component" value="Chromosome"/>
</dbReference>
<dbReference type="EMBL" id="CP020559">
    <property type="protein sequence ID" value="ARE89612.1"/>
    <property type="molecule type" value="Genomic_DNA"/>
</dbReference>
<dbReference type="PROSITE" id="PS51782">
    <property type="entry name" value="LYSM"/>
    <property type="match status" value="1"/>
</dbReference>
<organism evidence="3 5">
    <name type="scientific">Clostridium formicaceticum</name>
    <dbReference type="NCBI Taxonomy" id="1497"/>
    <lineage>
        <taxon>Bacteria</taxon>
        <taxon>Bacillati</taxon>
        <taxon>Bacillota</taxon>
        <taxon>Clostridia</taxon>
        <taxon>Eubacteriales</taxon>
        <taxon>Clostridiaceae</taxon>
        <taxon>Clostridium</taxon>
    </lineage>
</organism>
<dbReference type="InterPro" id="IPR024300">
    <property type="entry name" value="SipL_SPOCS_dom"/>
</dbReference>
<dbReference type="EMBL" id="CP017603">
    <property type="protein sequence ID" value="AOY75186.1"/>
    <property type="molecule type" value="Genomic_DNA"/>
</dbReference>
<protein>
    <submittedName>
        <fullName evidence="3">LysM domain protein</fullName>
    </submittedName>
    <submittedName>
        <fullName evidence="2">Peptidoglycan-binding protein</fullName>
    </submittedName>
</protein>
<proteinExistence type="predicted"/>
<accession>A0AAC9RQ64</accession>
<evidence type="ECO:0000313" key="2">
    <source>
        <dbReference type="EMBL" id="AOY75186.1"/>
    </source>
</evidence>
<reference evidence="3 5" key="2">
    <citation type="submission" date="2017-03" db="EMBL/GenBank/DDBJ databases">
        <title>Complete sequence of Clostridium formicaceticum DSM 92.</title>
        <authorList>
            <person name="Poehlein A."/>
            <person name="Karl M."/>
            <person name="Bengelsdorf F.R."/>
            <person name="Duerre P."/>
            <person name="Daniel R."/>
        </authorList>
    </citation>
    <scope>NUCLEOTIDE SEQUENCE [LARGE SCALE GENOMIC DNA]</scope>
    <source>
        <strain evidence="3 5">DSM 92</strain>
    </source>
</reference>
<dbReference type="CDD" id="cd00118">
    <property type="entry name" value="LysM"/>
    <property type="match status" value="1"/>
</dbReference>
<evidence type="ECO:0000313" key="4">
    <source>
        <dbReference type="Proteomes" id="UP000177894"/>
    </source>
</evidence>
<gene>
    <name evidence="2" type="ORF">BJL90_04260</name>
    <name evidence="3" type="ORF">CLFO_40930</name>
</gene>
<evidence type="ECO:0000259" key="1">
    <source>
        <dbReference type="PROSITE" id="PS51782"/>
    </source>
</evidence>
<sequence length="524" mass="59466">MAIELMKDLLKIDQLVGENTVQAIIEGDILAPDTKPDISRVVAVDGNIQVTKQEVQENKILVEGRVQFKVLYASEKGEAPLYGIDSSTDFKQNIELEGLTPQMKSEVTAEIEHIDFTLNNERKIGVKAVINIEGKGKQEGHIEITKDLEGMEDIEILKETLQYTDIIGSNSSDTLVKDAFELERNLPEIKEVLKWHAIPIEKETKITDGKVIVGGNVLLEVLYIGEGEENSLSIVKKEIPFTHFIEVPEAYSDMEYKLKMKVDEVYTDIKENVEDERRILEVEGIVNIEAVVMENQKREVVVDAYSPTKALNLEKSKLQLKEHLGIHRSQVLLRETLELPSNHPPMAQVFSINAKPITTDYSVMENKIMLEGVLETTVIYTSEEGLQPIYSYMQEIPFRHHVEIEGLKGNMDADVELVVQDLDYSIINEEQIEVKMNIGSACQAYCIKSIDVVTDVEELEETVDVTKQPSLTIYFFQEGDSLWKIAKKYNTTVQHIMESNEIENPEDIKAGDEIIIEKVYSFKF</sequence>
<keyword evidence="4" id="KW-1185">Reference proteome</keyword>
<name>A0AAC9RQ64_9CLOT</name>
<dbReference type="InterPro" id="IPR036779">
    <property type="entry name" value="LysM_dom_sf"/>
</dbReference>
<dbReference type="SMART" id="SM00257">
    <property type="entry name" value="LysM"/>
    <property type="match status" value="1"/>
</dbReference>
<dbReference type="Pfam" id="PF01476">
    <property type="entry name" value="LysM"/>
    <property type="match status" value="1"/>
</dbReference>
<dbReference type="Proteomes" id="UP000177894">
    <property type="component" value="Chromosome"/>
</dbReference>
<dbReference type="KEGG" id="cfm:BJL90_04260"/>
<feature type="domain" description="LysM" evidence="1">
    <location>
        <begin position="472"/>
        <end position="516"/>
    </location>
</feature>
<evidence type="ECO:0000313" key="3">
    <source>
        <dbReference type="EMBL" id="ARE89612.1"/>
    </source>
</evidence>
<reference evidence="2 4" key="1">
    <citation type="submission" date="2016-10" db="EMBL/GenBank/DDBJ databases">
        <title>Complete Genome Sequence of Acetogen Clostridium formicoaceticum ATCC 27076.</title>
        <authorList>
            <person name="Bao T."/>
            <person name="Cheng C."/>
            <person name="Zhao J."/>
            <person name="Yang S.-T."/>
            <person name="Wang J."/>
            <person name="Wang M."/>
        </authorList>
    </citation>
    <scope>NUCLEOTIDE SEQUENCE [LARGE SCALE GENOMIC DNA]</scope>
    <source>
        <strain evidence="2 4">ATCC 27076</strain>
    </source>
</reference>
<dbReference type="SUPFAM" id="SSF54106">
    <property type="entry name" value="LysM domain"/>
    <property type="match status" value="1"/>
</dbReference>
<dbReference type="Gene3D" id="3.10.350.10">
    <property type="entry name" value="LysM domain"/>
    <property type="match status" value="1"/>
</dbReference>
<evidence type="ECO:0000313" key="5">
    <source>
        <dbReference type="Proteomes" id="UP000192478"/>
    </source>
</evidence>
<dbReference type="Pfam" id="PF12673">
    <property type="entry name" value="SipL"/>
    <property type="match status" value="3"/>
</dbReference>
<dbReference type="AlphaFoldDB" id="A0AAC9RQ64"/>
<dbReference type="InterPro" id="IPR018392">
    <property type="entry name" value="LysM"/>
</dbReference>